<accession>A0A9W7L3F6</accession>
<feature type="chain" id="PRO_5040945638" evidence="2">
    <location>
        <begin position="18"/>
        <end position="166"/>
    </location>
</feature>
<gene>
    <name evidence="3" type="ORF">TrCOL_g11919</name>
</gene>
<protein>
    <submittedName>
        <fullName evidence="3">Uncharacterized protein</fullName>
    </submittedName>
</protein>
<comment type="caution">
    <text evidence="3">The sequence shown here is derived from an EMBL/GenBank/DDBJ whole genome shotgun (WGS) entry which is preliminary data.</text>
</comment>
<dbReference type="AlphaFoldDB" id="A0A9W7L3F6"/>
<keyword evidence="4" id="KW-1185">Reference proteome</keyword>
<keyword evidence="2" id="KW-0732">Signal</keyword>
<dbReference type="EMBL" id="BRYA01000606">
    <property type="protein sequence ID" value="GMI25327.1"/>
    <property type="molecule type" value="Genomic_DNA"/>
</dbReference>
<organism evidence="3 4">
    <name type="scientific">Triparma columacea</name>
    <dbReference type="NCBI Taxonomy" id="722753"/>
    <lineage>
        <taxon>Eukaryota</taxon>
        <taxon>Sar</taxon>
        <taxon>Stramenopiles</taxon>
        <taxon>Ochrophyta</taxon>
        <taxon>Bolidophyceae</taxon>
        <taxon>Parmales</taxon>
        <taxon>Triparmaceae</taxon>
        <taxon>Triparma</taxon>
    </lineage>
</organism>
<dbReference type="Proteomes" id="UP001165065">
    <property type="component" value="Unassembled WGS sequence"/>
</dbReference>
<feature type="region of interest" description="Disordered" evidence="1">
    <location>
        <begin position="143"/>
        <end position="166"/>
    </location>
</feature>
<dbReference type="OrthoDB" id="200599at2759"/>
<reference evidence="4" key="1">
    <citation type="journal article" date="2023" name="Commun. Biol.">
        <title>Genome analysis of Parmales, the sister group of diatoms, reveals the evolutionary specialization of diatoms from phago-mixotrophs to photoautotrophs.</title>
        <authorList>
            <person name="Ban H."/>
            <person name="Sato S."/>
            <person name="Yoshikawa S."/>
            <person name="Yamada K."/>
            <person name="Nakamura Y."/>
            <person name="Ichinomiya M."/>
            <person name="Sato N."/>
            <person name="Blanc-Mathieu R."/>
            <person name="Endo H."/>
            <person name="Kuwata A."/>
            <person name="Ogata H."/>
        </authorList>
    </citation>
    <scope>NUCLEOTIDE SEQUENCE [LARGE SCALE GENOMIC DNA]</scope>
</reference>
<evidence type="ECO:0000313" key="3">
    <source>
        <dbReference type="EMBL" id="GMI25327.1"/>
    </source>
</evidence>
<evidence type="ECO:0000256" key="2">
    <source>
        <dbReference type="SAM" id="SignalP"/>
    </source>
</evidence>
<evidence type="ECO:0000256" key="1">
    <source>
        <dbReference type="SAM" id="MobiDB-lite"/>
    </source>
</evidence>
<name>A0A9W7L3F6_9STRA</name>
<sequence>MLLPTLLTLTFFISTLSFSPITLQKSFAVRKLTSTPSSRPTFHPPRLSDAVSSTPSKLVELRATGGIDINYVLGGLVALGGLGAGIGVVAFTEKAGEKTVERGGLSESMATSMAGAFMEDVEVSSVSDVGDLVSRLEEALKEAGGDVEELSEAEKARIAEEADDGW</sequence>
<evidence type="ECO:0000313" key="4">
    <source>
        <dbReference type="Proteomes" id="UP001165065"/>
    </source>
</evidence>
<proteinExistence type="predicted"/>
<feature type="signal peptide" evidence="2">
    <location>
        <begin position="1"/>
        <end position="17"/>
    </location>
</feature>